<feature type="compositionally biased region" description="Polar residues" evidence="1">
    <location>
        <begin position="19"/>
        <end position="32"/>
    </location>
</feature>
<dbReference type="Proteomes" id="UP001457282">
    <property type="component" value="Unassembled WGS sequence"/>
</dbReference>
<sequence length="121" mass="13335">METVSSSASILISAHQTRNFTRAAQSTQFPHQTNHHHRTAPHGLTTQPSPSATYNPNSQNHKSPSITHNNSTRINPYLQLIINSQIRAPQLEIIKPSRVPKPPPPSPQLLSSLPKPHVVVP</sequence>
<reference evidence="2 3" key="1">
    <citation type="journal article" date="2023" name="G3 (Bethesda)">
        <title>A chromosome-length genome assembly and annotation of blackberry (Rubus argutus, cv. 'Hillquist').</title>
        <authorList>
            <person name="Bruna T."/>
            <person name="Aryal R."/>
            <person name="Dudchenko O."/>
            <person name="Sargent D.J."/>
            <person name="Mead D."/>
            <person name="Buti M."/>
            <person name="Cavallini A."/>
            <person name="Hytonen T."/>
            <person name="Andres J."/>
            <person name="Pham M."/>
            <person name="Weisz D."/>
            <person name="Mascagni F."/>
            <person name="Usai G."/>
            <person name="Natali L."/>
            <person name="Bassil N."/>
            <person name="Fernandez G.E."/>
            <person name="Lomsadze A."/>
            <person name="Armour M."/>
            <person name="Olukolu B."/>
            <person name="Poorten T."/>
            <person name="Britton C."/>
            <person name="Davik J."/>
            <person name="Ashrafi H."/>
            <person name="Aiden E.L."/>
            <person name="Borodovsky M."/>
            <person name="Worthington M."/>
        </authorList>
    </citation>
    <scope>NUCLEOTIDE SEQUENCE [LARGE SCALE GENOMIC DNA]</scope>
    <source>
        <strain evidence="2">PI 553951</strain>
    </source>
</reference>
<evidence type="ECO:0000313" key="3">
    <source>
        <dbReference type="Proteomes" id="UP001457282"/>
    </source>
</evidence>
<evidence type="ECO:0000313" key="2">
    <source>
        <dbReference type="EMBL" id="KAK9939084.1"/>
    </source>
</evidence>
<feature type="region of interest" description="Disordered" evidence="1">
    <location>
        <begin position="95"/>
        <end position="121"/>
    </location>
</feature>
<comment type="caution">
    <text evidence="2">The sequence shown here is derived from an EMBL/GenBank/DDBJ whole genome shotgun (WGS) entry which is preliminary data.</text>
</comment>
<protein>
    <submittedName>
        <fullName evidence="2">Uncharacterized protein</fullName>
    </submittedName>
</protein>
<dbReference type="EMBL" id="JBEDUW010000003">
    <property type="protein sequence ID" value="KAK9939084.1"/>
    <property type="molecule type" value="Genomic_DNA"/>
</dbReference>
<accession>A0AAW1XR89</accession>
<feature type="compositionally biased region" description="Polar residues" evidence="1">
    <location>
        <begin position="44"/>
        <end position="71"/>
    </location>
</feature>
<organism evidence="2 3">
    <name type="scientific">Rubus argutus</name>
    <name type="common">Southern blackberry</name>
    <dbReference type="NCBI Taxonomy" id="59490"/>
    <lineage>
        <taxon>Eukaryota</taxon>
        <taxon>Viridiplantae</taxon>
        <taxon>Streptophyta</taxon>
        <taxon>Embryophyta</taxon>
        <taxon>Tracheophyta</taxon>
        <taxon>Spermatophyta</taxon>
        <taxon>Magnoliopsida</taxon>
        <taxon>eudicotyledons</taxon>
        <taxon>Gunneridae</taxon>
        <taxon>Pentapetalae</taxon>
        <taxon>rosids</taxon>
        <taxon>fabids</taxon>
        <taxon>Rosales</taxon>
        <taxon>Rosaceae</taxon>
        <taxon>Rosoideae</taxon>
        <taxon>Rosoideae incertae sedis</taxon>
        <taxon>Rubus</taxon>
    </lineage>
</organism>
<feature type="region of interest" description="Disordered" evidence="1">
    <location>
        <begin position="19"/>
        <end position="71"/>
    </location>
</feature>
<dbReference type="AlphaFoldDB" id="A0AAW1XR89"/>
<keyword evidence="3" id="KW-1185">Reference proteome</keyword>
<gene>
    <name evidence="2" type="ORF">M0R45_015793</name>
</gene>
<feature type="compositionally biased region" description="Low complexity" evidence="1">
    <location>
        <begin position="108"/>
        <end position="121"/>
    </location>
</feature>
<name>A0AAW1XR89_RUBAR</name>
<proteinExistence type="predicted"/>
<evidence type="ECO:0000256" key="1">
    <source>
        <dbReference type="SAM" id="MobiDB-lite"/>
    </source>
</evidence>